<name>W6Y141_COCC2</name>
<evidence type="ECO:0000256" key="1">
    <source>
        <dbReference type="SAM" id="MobiDB-lite"/>
    </source>
</evidence>
<dbReference type="GeneID" id="19143732"/>
<sequence length="133" mass="14916">TSTALRMVQQGDAKTASVFPQEPRTPSPIISLPQCGCTSLWHTSTTMPCLFDPRLLVRREHRRPRTTSMTEPIGSDTLWDHCLVVSPLEGSQNRFRRTDTYTESLDVAQATKDAADKILDSMRTHIFTGPLVM</sequence>
<evidence type="ECO:0000313" key="2">
    <source>
        <dbReference type="EMBL" id="EUC28709.1"/>
    </source>
</evidence>
<dbReference type="RefSeq" id="XP_007717001.1">
    <property type="nucleotide sequence ID" value="XM_007718811.1"/>
</dbReference>
<reference evidence="2 3" key="1">
    <citation type="journal article" date="2013" name="PLoS Genet.">
        <title>Comparative genome structure, secondary metabolite, and effector coding capacity across Cochliobolus pathogens.</title>
        <authorList>
            <person name="Condon B.J."/>
            <person name="Leng Y."/>
            <person name="Wu D."/>
            <person name="Bushley K.E."/>
            <person name="Ohm R.A."/>
            <person name="Otillar R."/>
            <person name="Martin J."/>
            <person name="Schackwitz W."/>
            <person name="Grimwood J."/>
            <person name="MohdZainudin N."/>
            <person name="Xue C."/>
            <person name="Wang R."/>
            <person name="Manning V.A."/>
            <person name="Dhillon B."/>
            <person name="Tu Z.J."/>
            <person name="Steffenson B.J."/>
            <person name="Salamov A."/>
            <person name="Sun H."/>
            <person name="Lowry S."/>
            <person name="LaButti K."/>
            <person name="Han J."/>
            <person name="Copeland A."/>
            <person name="Lindquist E."/>
            <person name="Barry K."/>
            <person name="Schmutz J."/>
            <person name="Baker S.E."/>
            <person name="Ciuffetti L.M."/>
            <person name="Grigoriev I.V."/>
            <person name="Zhong S."/>
            <person name="Turgeon B.G."/>
        </authorList>
    </citation>
    <scope>NUCLEOTIDE SEQUENCE [LARGE SCALE GENOMIC DNA]</scope>
    <source>
        <strain evidence="2 3">26-R-13</strain>
    </source>
</reference>
<dbReference type="HOGENOM" id="CLU_1911594_0_0_1"/>
<gene>
    <name evidence="2" type="ORF">COCCADRAFT_108458</name>
</gene>
<dbReference type="EMBL" id="KI964793">
    <property type="protein sequence ID" value="EUC28709.1"/>
    <property type="molecule type" value="Genomic_DNA"/>
</dbReference>
<dbReference type="KEGG" id="bze:COCCADRAFT_108458"/>
<evidence type="ECO:0000313" key="3">
    <source>
        <dbReference type="Proteomes" id="UP000053841"/>
    </source>
</evidence>
<protein>
    <submittedName>
        <fullName evidence="2">Uncharacterized protein</fullName>
    </submittedName>
</protein>
<organism evidence="2 3">
    <name type="scientific">Cochliobolus carbonum (strain 26-R-13)</name>
    <name type="common">Maize leaf spot fungus</name>
    <name type="synonym">Bipolaris zeicola</name>
    <dbReference type="NCBI Taxonomy" id="930089"/>
    <lineage>
        <taxon>Eukaryota</taxon>
        <taxon>Fungi</taxon>
        <taxon>Dikarya</taxon>
        <taxon>Ascomycota</taxon>
        <taxon>Pezizomycotina</taxon>
        <taxon>Dothideomycetes</taxon>
        <taxon>Pleosporomycetidae</taxon>
        <taxon>Pleosporales</taxon>
        <taxon>Pleosporineae</taxon>
        <taxon>Pleosporaceae</taxon>
        <taxon>Bipolaris</taxon>
    </lineage>
</organism>
<dbReference type="Proteomes" id="UP000053841">
    <property type="component" value="Unassembled WGS sequence"/>
</dbReference>
<feature type="non-terminal residue" evidence="2">
    <location>
        <position position="1"/>
    </location>
</feature>
<keyword evidence="3" id="KW-1185">Reference proteome</keyword>
<dbReference type="OrthoDB" id="10579176at2759"/>
<accession>W6Y141</accession>
<feature type="region of interest" description="Disordered" evidence="1">
    <location>
        <begin position="1"/>
        <end position="25"/>
    </location>
</feature>
<dbReference type="AlphaFoldDB" id="W6Y141"/>
<proteinExistence type="predicted"/>